<gene>
    <name evidence="1" type="ORF">HMPREF9140_01996</name>
</gene>
<keyword evidence="2" id="KW-1185">Reference proteome</keyword>
<reference evidence="1 2" key="1">
    <citation type="submission" date="2011-12" db="EMBL/GenBank/DDBJ databases">
        <title>The Genome Sequence of Prevotella micans F0438.</title>
        <authorList>
            <consortium name="The Broad Institute Genome Sequencing Platform"/>
            <person name="Earl A."/>
            <person name="Ward D."/>
            <person name="Feldgarden M."/>
            <person name="Gevers D."/>
            <person name="Izard J."/>
            <person name="Baranova O.V."/>
            <person name="Blanton J.M."/>
            <person name="Wade W.G."/>
            <person name="Dewhirst F.E."/>
            <person name="Young S.K."/>
            <person name="Zeng Q."/>
            <person name="Gargeya S."/>
            <person name="Fitzgerald M."/>
            <person name="Haas B."/>
            <person name="Abouelleil A."/>
            <person name="Alvarado L."/>
            <person name="Arachchi H.M."/>
            <person name="Berlin A."/>
            <person name="Chapman S.B."/>
            <person name="Gearin G."/>
            <person name="Goldberg J."/>
            <person name="Griggs A."/>
            <person name="Gujja S."/>
            <person name="Hansen M."/>
            <person name="Heiman D."/>
            <person name="Howarth C."/>
            <person name="Larimer J."/>
            <person name="Lui A."/>
            <person name="MacDonald P.J.P."/>
            <person name="McCowen C."/>
            <person name="Montmayeur A."/>
            <person name="Murphy C."/>
            <person name="Neiman D."/>
            <person name="Pearson M."/>
            <person name="Priest M."/>
            <person name="Roberts A."/>
            <person name="Saif S."/>
            <person name="Shea T."/>
            <person name="Sisk P."/>
            <person name="Stolte C."/>
            <person name="Sykes S."/>
            <person name="Wortman J."/>
            <person name="Nusbaum C."/>
            <person name="Birren B."/>
        </authorList>
    </citation>
    <scope>NUCLEOTIDE SEQUENCE [LARGE SCALE GENOMIC DNA]</scope>
    <source>
        <strain evidence="1 2">F0438</strain>
    </source>
</reference>
<accession>H1Q508</accession>
<dbReference type="EMBL" id="AGWK01000059">
    <property type="protein sequence ID" value="EHO65986.1"/>
    <property type="molecule type" value="Genomic_DNA"/>
</dbReference>
<protein>
    <submittedName>
        <fullName evidence="1">Uncharacterized protein</fullName>
    </submittedName>
</protein>
<comment type="caution">
    <text evidence="1">The sequence shown here is derived from an EMBL/GenBank/DDBJ whole genome shotgun (WGS) entry which is preliminary data.</text>
</comment>
<evidence type="ECO:0000313" key="1">
    <source>
        <dbReference type="EMBL" id="EHO65986.1"/>
    </source>
</evidence>
<sequence>MSTKRAARKRAALVGCLNIMFLKYQASRAGRLAKNYSQMEPDSEEPCVKYFVR</sequence>
<proteinExistence type="predicted"/>
<dbReference type="AlphaFoldDB" id="H1Q508"/>
<evidence type="ECO:0000313" key="2">
    <source>
        <dbReference type="Proteomes" id="UP000016023"/>
    </source>
</evidence>
<organism evidence="1 2">
    <name type="scientific">Prevotella micans F0438</name>
    <dbReference type="NCBI Taxonomy" id="883158"/>
    <lineage>
        <taxon>Bacteria</taxon>
        <taxon>Pseudomonadati</taxon>
        <taxon>Bacteroidota</taxon>
        <taxon>Bacteroidia</taxon>
        <taxon>Bacteroidales</taxon>
        <taxon>Prevotellaceae</taxon>
        <taxon>Prevotella</taxon>
    </lineage>
</organism>
<name>H1Q508_9BACT</name>
<dbReference type="HOGENOM" id="CLU_3064784_0_0_10"/>
<dbReference type="Proteomes" id="UP000016023">
    <property type="component" value="Unassembled WGS sequence"/>
</dbReference>